<dbReference type="EMBL" id="AP004459">
    <property type="protein sequence ID" value="BAC75445.1"/>
    <property type="molecule type" value="Genomic_DNA"/>
</dbReference>
<sequence length="133" mass="13421">MASARGGFGGAAFGRAGSAALGSGCGYGDDRRAAGAADLVSGRAASATSGLPRRRQERSAATQAVGILPPGSGGESVVQSLVHRVRLILDLGLVNLSNNSITARHLHMKNASSAWELDEAGESGGRGARVFFT</sequence>
<reference evidence="3" key="1">
    <citation type="journal article" date="2005" name="Nature">
        <title>The map-based sequence of the rice genome.</title>
        <authorList>
            <consortium name="International rice genome sequencing project (IRGSP)"/>
            <person name="Matsumoto T."/>
            <person name="Wu J."/>
            <person name="Kanamori H."/>
            <person name="Katayose Y."/>
            <person name="Fujisawa M."/>
            <person name="Namiki N."/>
            <person name="Mizuno H."/>
            <person name="Yamamoto K."/>
            <person name="Antonio B.A."/>
            <person name="Baba T."/>
            <person name="Sakata K."/>
            <person name="Nagamura Y."/>
            <person name="Aoki H."/>
            <person name="Arikawa K."/>
            <person name="Arita K."/>
            <person name="Bito T."/>
            <person name="Chiden Y."/>
            <person name="Fujitsuka N."/>
            <person name="Fukunaka R."/>
            <person name="Hamada M."/>
            <person name="Harada C."/>
            <person name="Hayashi A."/>
            <person name="Hijishita S."/>
            <person name="Honda M."/>
            <person name="Hosokawa S."/>
            <person name="Ichikawa Y."/>
            <person name="Idonuma A."/>
            <person name="Iijima M."/>
            <person name="Ikeda M."/>
            <person name="Ikeno M."/>
            <person name="Ito K."/>
            <person name="Ito S."/>
            <person name="Ito T."/>
            <person name="Ito Y."/>
            <person name="Ito Y."/>
            <person name="Iwabuchi A."/>
            <person name="Kamiya K."/>
            <person name="Karasawa W."/>
            <person name="Kurita K."/>
            <person name="Katagiri S."/>
            <person name="Kikuta A."/>
            <person name="Kobayashi H."/>
            <person name="Kobayashi N."/>
            <person name="Machita K."/>
            <person name="Maehara T."/>
            <person name="Masukawa M."/>
            <person name="Mizubayashi T."/>
            <person name="Mukai Y."/>
            <person name="Nagasaki H."/>
            <person name="Nagata Y."/>
            <person name="Naito S."/>
            <person name="Nakashima M."/>
            <person name="Nakama Y."/>
            <person name="Nakamichi Y."/>
            <person name="Nakamura M."/>
            <person name="Meguro A."/>
            <person name="Negishi M."/>
            <person name="Ohta I."/>
            <person name="Ohta T."/>
            <person name="Okamoto M."/>
            <person name="Ono N."/>
            <person name="Saji S."/>
            <person name="Sakaguchi M."/>
            <person name="Sakai K."/>
            <person name="Shibata M."/>
            <person name="Shimokawa T."/>
            <person name="Song J."/>
            <person name="Takazaki Y."/>
            <person name="Terasawa K."/>
            <person name="Tsugane M."/>
            <person name="Tsuji K."/>
            <person name="Ueda S."/>
            <person name="Waki K."/>
            <person name="Yamagata H."/>
            <person name="Yamamoto M."/>
            <person name="Yamamoto S."/>
            <person name="Yamane H."/>
            <person name="Yoshiki S."/>
            <person name="Yoshihara R."/>
            <person name="Yukawa K."/>
            <person name="Zhong H."/>
            <person name="Yano M."/>
            <person name="Yuan Q."/>
            <person name="Ouyang S."/>
            <person name="Liu J."/>
            <person name="Jones K.M."/>
            <person name="Gansberger K."/>
            <person name="Moffat K."/>
            <person name="Hill J."/>
            <person name="Bera J."/>
            <person name="Fadrosh D."/>
            <person name="Jin S."/>
            <person name="Johri S."/>
            <person name="Kim M."/>
            <person name="Overton L."/>
            <person name="Reardon M."/>
            <person name="Tsitrin T."/>
            <person name="Vuong H."/>
            <person name="Weaver B."/>
            <person name="Ciecko A."/>
            <person name="Tallon L."/>
            <person name="Jackson J."/>
            <person name="Pai G."/>
            <person name="Aken S.V."/>
            <person name="Utterback T."/>
            <person name="Reidmuller S."/>
            <person name="Feldblyum T."/>
            <person name="Hsiao J."/>
            <person name="Zismann V."/>
            <person name="Iobst S."/>
            <person name="de Vazeille A.R."/>
            <person name="Buell C.R."/>
            <person name="Ying K."/>
            <person name="Li Y."/>
            <person name="Lu T."/>
            <person name="Huang Y."/>
            <person name="Zhao Q."/>
            <person name="Feng Q."/>
            <person name="Zhang L."/>
            <person name="Zhu J."/>
            <person name="Weng Q."/>
            <person name="Mu J."/>
            <person name="Lu Y."/>
            <person name="Fan D."/>
            <person name="Liu Y."/>
            <person name="Guan J."/>
            <person name="Zhang Y."/>
            <person name="Yu S."/>
            <person name="Liu X."/>
            <person name="Zhang Y."/>
            <person name="Hong G."/>
            <person name="Han B."/>
            <person name="Choisne N."/>
            <person name="Demange N."/>
            <person name="Orjeda G."/>
            <person name="Samain S."/>
            <person name="Cattolico L."/>
            <person name="Pelletier E."/>
            <person name="Couloux A."/>
            <person name="Segurens B."/>
            <person name="Wincker P."/>
            <person name="D'Hont A."/>
            <person name="Scarpelli C."/>
            <person name="Weissenbach J."/>
            <person name="Salanoubat M."/>
            <person name="Quetier F."/>
            <person name="Yu Y."/>
            <person name="Kim H.R."/>
            <person name="Rambo T."/>
            <person name="Currie J."/>
            <person name="Collura K."/>
            <person name="Luo M."/>
            <person name="Yang T."/>
            <person name="Ammiraju J.S.S."/>
            <person name="Engler F."/>
            <person name="Soderlund C."/>
            <person name="Wing R.A."/>
            <person name="Palmer L.E."/>
            <person name="de la Bastide M."/>
            <person name="Spiegel L."/>
            <person name="Nascimento L."/>
            <person name="Zutavern T."/>
            <person name="O'Shaughnessy A."/>
            <person name="Dike S."/>
            <person name="Dedhia N."/>
            <person name="Preston R."/>
            <person name="Balija V."/>
            <person name="McCombie W.R."/>
            <person name="Chow T."/>
            <person name="Chen H."/>
            <person name="Chung M."/>
            <person name="Chen C."/>
            <person name="Shaw J."/>
            <person name="Wu H."/>
            <person name="Hsiao K."/>
            <person name="Chao Y."/>
            <person name="Chu M."/>
            <person name="Cheng C."/>
            <person name="Hour A."/>
            <person name="Lee P."/>
            <person name="Lin S."/>
            <person name="Lin Y."/>
            <person name="Liou J."/>
            <person name="Liu S."/>
            <person name="Hsing Y."/>
            <person name="Raghuvanshi S."/>
            <person name="Mohanty A."/>
            <person name="Bharti A.K."/>
            <person name="Gaur A."/>
            <person name="Gupta V."/>
            <person name="Kumar D."/>
            <person name="Ravi V."/>
            <person name="Vij S."/>
            <person name="Kapur A."/>
            <person name="Khurana P."/>
            <person name="Khurana P."/>
            <person name="Khurana J.P."/>
            <person name="Tyagi A.K."/>
            <person name="Gaikwad K."/>
            <person name="Singh A."/>
            <person name="Dalal V."/>
            <person name="Srivastava S."/>
            <person name="Dixit A."/>
            <person name="Pal A.K."/>
            <person name="Ghazi I.A."/>
            <person name="Yadav M."/>
            <person name="Pandit A."/>
            <person name="Bhargava A."/>
            <person name="Sureshbabu K."/>
            <person name="Batra K."/>
            <person name="Sharma T.R."/>
            <person name="Mohapatra T."/>
            <person name="Singh N.K."/>
            <person name="Messing J."/>
            <person name="Nelson A.B."/>
            <person name="Fuks G."/>
            <person name="Kavchok S."/>
            <person name="Keizer G."/>
            <person name="Linton E."/>
            <person name="Llaca V."/>
            <person name="Song R."/>
            <person name="Tanyolac B."/>
            <person name="Young S."/>
            <person name="Ho-Il K."/>
            <person name="Hahn J.H."/>
            <person name="Sangsakoo G."/>
            <person name="Vanavichit A."/>
            <person name="de Mattos Luiz.A.T."/>
            <person name="Zimmer P.D."/>
            <person name="Malone G."/>
            <person name="Dellagostin O."/>
            <person name="de Oliveira A.C."/>
            <person name="Bevan M."/>
            <person name="Bancroft I."/>
            <person name="Minx P."/>
            <person name="Cordum H."/>
            <person name="Wilson R."/>
            <person name="Cheng Z."/>
            <person name="Jin W."/>
            <person name="Jiang J."/>
            <person name="Leong S.A."/>
            <person name="Iwama H."/>
            <person name="Gojobori T."/>
            <person name="Itoh T."/>
            <person name="Niimura Y."/>
            <person name="Fujii Y."/>
            <person name="Habara T."/>
            <person name="Sakai H."/>
            <person name="Sato Y."/>
            <person name="Wilson G."/>
            <person name="Kumar K."/>
            <person name="McCouch S."/>
            <person name="Juretic N."/>
            <person name="Hoen D."/>
            <person name="Wright S."/>
            <person name="Bruskiewich R."/>
            <person name="Bureau T."/>
            <person name="Miyao A."/>
            <person name="Hirochika H."/>
            <person name="Nishikawa T."/>
            <person name="Kadowaki K."/>
            <person name="Sugiura M."/>
            <person name="Burr B."/>
            <person name="Sasaki T."/>
        </authorList>
    </citation>
    <scope>NUCLEOTIDE SEQUENCE [LARGE SCALE GENOMIC DNA]</scope>
    <source>
        <strain evidence="3">cv. Nipponbare</strain>
    </source>
</reference>
<name>Q84QT2_ORYSJ</name>
<feature type="region of interest" description="Disordered" evidence="1">
    <location>
        <begin position="45"/>
        <end position="73"/>
    </location>
</feature>
<accession>Q84QT2</accession>
<gene>
    <name evidence="2" type="primary">P0410E11.131</name>
</gene>
<dbReference type="Proteomes" id="UP000000763">
    <property type="component" value="Chromosome 8"/>
</dbReference>
<reference evidence="3" key="2">
    <citation type="journal article" date="2008" name="Nucleic Acids Res.">
        <title>The rice annotation project database (RAP-DB): 2008 update.</title>
        <authorList>
            <consortium name="The rice annotation project (RAP)"/>
        </authorList>
    </citation>
    <scope>GENOME REANNOTATION</scope>
    <source>
        <strain evidence="3">cv. Nipponbare</strain>
    </source>
</reference>
<proteinExistence type="predicted"/>
<evidence type="ECO:0000313" key="3">
    <source>
        <dbReference type="Proteomes" id="UP000000763"/>
    </source>
</evidence>
<protein>
    <submittedName>
        <fullName evidence="2">Uncharacterized protein</fullName>
    </submittedName>
</protein>
<organism evidence="2 3">
    <name type="scientific">Oryza sativa subsp. japonica</name>
    <name type="common">Rice</name>
    <dbReference type="NCBI Taxonomy" id="39947"/>
    <lineage>
        <taxon>Eukaryota</taxon>
        <taxon>Viridiplantae</taxon>
        <taxon>Streptophyta</taxon>
        <taxon>Embryophyta</taxon>
        <taxon>Tracheophyta</taxon>
        <taxon>Spermatophyta</taxon>
        <taxon>Magnoliopsida</taxon>
        <taxon>Liliopsida</taxon>
        <taxon>Poales</taxon>
        <taxon>Poaceae</taxon>
        <taxon>BOP clade</taxon>
        <taxon>Oryzoideae</taxon>
        <taxon>Oryzeae</taxon>
        <taxon>Oryzinae</taxon>
        <taxon>Oryza</taxon>
        <taxon>Oryza sativa</taxon>
    </lineage>
</organism>
<evidence type="ECO:0000256" key="1">
    <source>
        <dbReference type="SAM" id="MobiDB-lite"/>
    </source>
</evidence>
<evidence type="ECO:0000313" key="2">
    <source>
        <dbReference type="EMBL" id="BAC75445.1"/>
    </source>
</evidence>
<dbReference type="AlphaFoldDB" id="Q84QT2"/>